<sequence length="766" mass="81475">MGVRHHSPACARLVADTIDALRPAHVLVEGPADLNDRMDELLLGHALPVAVFTSYRDGERTHASWSPLCAYSPEWVALESGRAAGAQVRFVDLPAWHPAFARRENRYADAEERYHEATVRLCAAFGMDNADTLWDHLVEAAPVEGLGERLDVYFEMLRGDADASASDLEREAYMAGWIRAAAARRDGPVLVVCGGFHRPALQRLCAEPTDPAPPGEPIDPAPPGEPTDPAWPEVPWPPADATGTSYLVPYSFKRLDAFHGYQSGMPSPEFYQRVWEGGPVDAARGLTEAVVLRLRQRGQPVSTADLIAARTMAEGLARVRGHSWPARADVLDGLVSALVGEAMEVPLPWAHRGRLAAGTHPVVVEMVAALAGDRVGRLHPDTPLPPLVGQAMTELARLGLDADGSRTVELTDDTDRERSRTMHRLRVLGVPGFIRDGGPRPGADPALTERWRLSAHDDRLVALIEAGAYGPTLAEAAAAILVERAGLAAGHPGAVADVLFDAALCGIIGLADRIVATLRRGIGTIADLGDLGRVLAVALGLWRHDRLFDAARSPVLGAVIAEGVTRGLWLAEGVHGGPAPADPNRLTAIVAIRDAVRHAGSPLRLDPDAVLAVMGRIAADATAPPDLRGAAFGVGWSLGSSADAGRAVRGASGPATLGDWLAGLFSVAREEAIADDGLLEILDGLVGAMTETDFLVGLPALRQAFAYFPPRERQAIAEAMLARRGINVPARGLLRLGSDPMRLARARELDAYVDDLLTREGLVTPG</sequence>
<proteinExistence type="predicted"/>
<dbReference type="Pfam" id="PF18934">
    <property type="entry name" value="DUF5682"/>
    <property type="match status" value="1"/>
</dbReference>
<dbReference type="Proteomes" id="UP001501570">
    <property type="component" value="Unassembled WGS sequence"/>
</dbReference>
<name>A0ABP9SF99_9ACTN</name>
<evidence type="ECO:0000313" key="2">
    <source>
        <dbReference type="EMBL" id="GAA5194482.1"/>
    </source>
</evidence>
<accession>A0ABP9SF99</accession>
<gene>
    <name evidence="2" type="ORF">GCM10023322_58990</name>
</gene>
<feature type="compositionally biased region" description="Pro residues" evidence="1">
    <location>
        <begin position="210"/>
        <end position="226"/>
    </location>
</feature>
<evidence type="ECO:0000313" key="3">
    <source>
        <dbReference type="Proteomes" id="UP001501570"/>
    </source>
</evidence>
<dbReference type="InterPro" id="IPR043737">
    <property type="entry name" value="DUF5682"/>
</dbReference>
<comment type="caution">
    <text evidence="2">The sequence shown here is derived from an EMBL/GenBank/DDBJ whole genome shotgun (WGS) entry which is preliminary data.</text>
</comment>
<dbReference type="EMBL" id="BAABJQ010000021">
    <property type="protein sequence ID" value="GAA5194482.1"/>
    <property type="molecule type" value="Genomic_DNA"/>
</dbReference>
<protein>
    <submittedName>
        <fullName evidence="2">DUF5682 family protein</fullName>
    </submittedName>
</protein>
<reference evidence="3" key="1">
    <citation type="journal article" date="2019" name="Int. J. Syst. Evol. Microbiol.">
        <title>The Global Catalogue of Microorganisms (GCM) 10K type strain sequencing project: providing services to taxonomists for standard genome sequencing and annotation.</title>
        <authorList>
            <consortium name="The Broad Institute Genomics Platform"/>
            <consortium name="The Broad Institute Genome Sequencing Center for Infectious Disease"/>
            <person name="Wu L."/>
            <person name="Ma J."/>
        </authorList>
    </citation>
    <scope>NUCLEOTIDE SEQUENCE [LARGE SCALE GENOMIC DNA]</scope>
    <source>
        <strain evidence="3">JCM 18304</strain>
    </source>
</reference>
<feature type="region of interest" description="Disordered" evidence="1">
    <location>
        <begin position="205"/>
        <end position="238"/>
    </location>
</feature>
<evidence type="ECO:0000256" key="1">
    <source>
        <dbReference type="SAM" id="MobiDB-lite"/>
    </source>
</evidence>
<organism evidence="2 3">
    <name type="scientific">Rugosimonospora acidiphila</name>
    <dbReference type="NCBI Taxonomy" id="556531"/>
    <lineage>
        <taxon>Bacteria</taxon>
        <taxon>Bacillati</taxon>
        <taxon>Actinomycetota</taxon>
        <taxon>Actinomycetes</taxon>
        <taxon>Micromonosporales</taxon>
        <taxon>Micromonosporaceae</taxon>
        <taxon>Rugosimonospora</taxon>
    </lineage>
</organism>
<keyword evidence="3" id="KW-1185">Reference proteome</keyword>